<comment type="caution">
    <text evidence="1">The sequence shown here is derived from an EMBL/GenBank/DDBJ whole genome shotgun (WGS) entry which is preliminary data.</text>
</comment>
<dbReference type="EMBL" id="JANFVX010000015">
    <property type="protein sequence ID" value="MCW0345484.1"/>
    <property type="molecule type" value="Genomic_DNA"/>
</dbReference>
<name>A0AAJ1D1E5_PANAN</name>
<dbReference type="SUPFAM" id="SSF88723">
    <property type="entry name" value="PIN domain-like"/>
    <property type="match status" value="1"/>
</dbReference>
<dbReference type="AlphaFoldDB" id="A0AAJ1D1E5"/>
<sequence length="56" mass="5935">MTRSHAGAPGCACLTGVAAIDALIAATVLQHDVIQVTRNLNDFQRLGVMMLNPWTA</sequence>
<evidence type="ECO:0008006" key="3">
    <source>
        <dbReference type="Google" id="ProtNLM"/>
    </source>
</evidence>
<dbReference type="RefSeq" id="WP_239642654.1">
    <property type="nucleotide sequence ID" value="NZ_JANFVX010000015.1"/>
</dbReference>
<evidence type="ECO:0000313" key="1">
    <source>
        <dbReference type="EMBL" id="MCW0345484.1"/>
    </source>
</evidence>
<gene>
    <name evidence="1" type="ORF">NB703_003577</name>
</gene>
<dbReference type="InterPro" id="IPR029060">
    <property type="entry name" value="PIN-like_dom_sf"/>
</dbReference>
<protein>
    <recommendedName>
        <fullName evidence="3">Type II toxin-antitoxin system VapC family toxin</fullName>
    </recommendedName>
</protein>
<accession>A0AAJ1D1E5</accession>
<dbReference type="Gene3D" id="3.40.50.1010">
    <property type="entry name" value="5'-nuclease"/>
    <property type="match status" value="1"/>
</dbReference>
<organism evidence="1 2">
    <name type="scientific">Pantoea ananas</name>
    <name type="common">Erwinia uredovora</name>
    <dbReference type="NCBI Taxonomy" id="553"/>
    <lineage>
        <taxon>Bacteria</taxon>
        <taxon>Pseudomonadati</taxon>
        <taxon>Pseudomonadota</taxon>
        <taxon>Gammaproteobacteria</taxon>
        <taxon>Enterobacterales</taxon>
        <taxon>Erwiniaceae</taxon>
        <taxon>Pantoea</taxon>
    </lineage>
</organism>
<dbReference type="Proteomes" id="UP001208888">
    <property type="component" value="Unassembled WGS sequence"/>
</dbReference>
<reference evidence="1" key="1">
    <citation type="submission" date="2022-06" db="EMBL/GenBank/DDBJ databases">
        <title>Dynamics of rice microbiomes reveals core vertical transmitted seed endophytes.</title>
        <authorList>
            <person name="Liao K."/>
            <person name="Zhang X."/>
        </authorList>
    </citation>
    <scope>NUCLEOTIDE SEQUENCE</scope>
    <source>
        <strain evidence="1">JT1-17</strain>
    </source>
</reference>
<proteinExistence type="predicted"/>
<evidence type="ECO:0000313" key="2">
    <source>
        <dbReference type="Proteomes" id="UP001208888"/>
    </source>
</evidence>